<proteinExistence type="inferred from homology"/>
<evidence type="ECO:0000313" key="20">
    <source>
        <dbReference type="Proteomes" id="UP001141552"/>
    </source>
</evidence>
<feature type="chain" id="PRO_5040452000" description="Protein kinase domain-containing protein" evidence="17">
    <location>
        <begin position="23"/>
        <end position="688"/>
    </location>
</feature>
<name>A0A9Q0F2T2_9ROSI</name>
<keyword evidence="11 16" id="KW-0472">Membrane</keyword>
<evidence type="ECO:0000256" key="10">
    <source>
        <dbReference type="ARBA" id="ARBA00022989"/>
    </source>
</evidence>
<dbReference type="InterPro" id="IPR001611">
    <property type="entry name" value="Leu-rich_rpt"/>
</dbReference>
<dbReference type="Gene3D" id="1.10.510.10">
    <property type="entry name" value="Transferase(Phosphotransferase) domain 1"/>
    <property type="match status" value="1"/>
</dbReference>
<evidence type="ECO:0000256" key="12">
    <source>
        <dbReference type="ARBA" id="ARBA00023180"/>
    </source>
</evidence>
<dbReference type="InterPro" id="IPR011009">
    <property type="entry name" value="Kinase-like_dom_sf"/>
</dbReference>
<keyword evidence="3" id="KW-0964">Secreted</keyword>
<evidence type="ECO:0000256" key="15">
    <source>
        <dbReference type="SAM" id="MobiDB-lite"/>
    </source>
</evidence>
<feature type="region of interest" description="Disordered" evidence="15">
    <location>
        <begin position="254"/>
        <end position="283"/>
    </location>
</feature>
<dbReference type="Proteomes" id="UP001141552">
    <property type="component" value="Unassembled WGS sequence"/>
</dbReference>
<feature type="compositionally biased region" description="Low complexity" evidence="15">
    <location>
        <begin position="254"/>
        <end position="272"/>
    </location>
</feature>
<feature type="domain" description="Protein kinase" evidence="18">
    <location>
        <begin position="374"/>
        <end position="669"/>
    </location>
</feature>
<feature type="binding site" evidence="14">
    <location>
        <position position="402"/>
    </location>
    <ligand>
        <name>ATP</name>
        <dbReference type="ChEBI" id="CHEBI:30616"/>
    </ligand>
</feature>
<evidence type="ECO:0000256" key="13">
    <source>
        <dbReference type="ARBA" id="ARBA00038043"/>
    </source>
</evidence>
<dbReference type="PROSITE" id="PS50011">
    <property type="entry name" value="PROTEIN_KINASE_DOM"/>
    <property type="match status" value="1"/>
</dbReference>
<dbReference type="Pfam" id="PF00560">
    <property type="entry name" value="LRR_1"/>
    <property type="match status" value="2"/>
</dbReference>
<dbReference type="FunFam" id="3.30.200.20:FF:000307">
    <property type="entry name" value="pollen receptor-like kinase 1"/>
    <property type="match status" value="1"/>
</dbReference>
<keyword evidence="5 16" id="KW-0812">Transmembrane</keyword>
<evidence type="ECO:0000256" key="14">
    <source>
        <dbReference type="PROSITE-ProRule" id="PRU10141"/>
    </source>
</evidence>
<evidence type="ECO:0000259" key="18">
    <source>
        <dbReference type="PROSITE" id="PS50011"/>
    </source>
</evidence>
<keyword evidence="7" id="KW-0677">Repeat</keyword>
<evidence type="ECO:0000256" key="9">
    <source>
        <dbReference type="ARBA" id="ARBA00022840"/>
    </source>
</evidence>
<keyword evidence="8 14" id="KW-0547">Nucleotide-binding</keyword>
<reference evidence="19" key="2">
    <citation type="journal article" date="2023" name="Plants (Basel)">
        <title>Annotation of the Turnera subulata (Passifloraceae) Draft Genome Reveals the S-Locus Evolved after the Divergence of Turneroideae from Passifloroideae in a Stepwise Manner.</title>
        <authorList>
            <person name="Henning P.M."/>
            <person name="Roalson E.H."/>
            <person name="Mir W."/>
            <person name="McCubbin A.G."/>
            <person name="Shore J.S."/>
        </authorList>
    </citation>
    <scope>NUCLEOTIDE SEQUENCE</scope>
    <source>
        <strain evidence="19">F60SS</strain>
    </source>
</reference>
<dbReference type="AlphaFoldDB" id="A0A9Q0F2T2"/>
<comment type="subcellular location">
    <subcellularLocation>
        <location evidence="2">Membrane</location>
    </subcellularLocation>
    <subcellularLocation>
        <location evidence="1">Secreted</location>
        <location evidence="1">Cell wall</location>
    </subcellularLocation>
</comment>
<organism evidence="19 20">
    <name type="scientific">Turnera subulata</name>
    <dbReference type="NCBI Taxonomy" id="218843"/>
    <lineage>
        <taxon>Eukaryota</taxon>
        <taxon>Viridiplantae</taxon>
        <taxon>Streptophyta</taxon>
        <taxon>Embryophyta</taxon>
        <taxon>Tracheophyta</taxon>
        <taxon>Spermatophyta</taxon>
        <taxon>Magnoliopsida</taxon>
        <taxon>eudicotyledons</taxon>
        <taxon>Gunneridae</taxon>
        <taxon>Pentapetalae</taxon>
        <taxon>rosids</taxon>
        <taxon>fabids</taxon>
        <taxon>Malpighiales</taxon>
        <taxon>Passifloraceae</taxon>
        <taxon>Turnera</taxon>
    </lineage>
</organism>
<comment type="caution">
    <text evidence="19">The sequence shown here is derived from an EMBL/GenBank/DDBJ whole genome shotgun (WGS) entry which is preliminary data.</text>
</comment>
<keyword evidence="20" id="KW-1185">Reference proteome</keyword>
<evidence type="ECO:0000256" key="7">
    <source>
        <dbReference type="ARBA" id="ARBA00022737"/>
    </source>
</evidence>
<dbReference type="GO" id="GO:0005524">
    <property type="term" value="F:ATP binding"/>
    <property type="evidence" value="ECO:0007669"/>
    <property type="project" value="UniProtKB-UniRule"/>
</dbReference>
<keyword evidence="12" id="KW-0325">Glycoprotein</keyword>
<dbReference type="EMBL" id="JAKUCV010007412">
    <property type="protein sequence ID" value="KAJ4823587.1"/>
    <property type="molecule type" value="Genomic_DNA"/>
</dbReference>
<dbReference type="GO" id="GO:0016020">
    <property type="term" value="C:membrane"/>
    <property type="evidence" value="ECO:0007669"/>
    <property type="project" value="UniProtKB-SubCell"/>
</dbReference>
<evidence type="ECO:0000256" key="6">
    <source>
        <dbReference type="ARBA" id="ARBA00022729"/>
    </source>
</evidence>
<keyword evidence="3" id="KW-0134">Cell wall</keyword>
<sequence>MAPPLTPLLLFLLLLLLHQAAAFPPRHPDLQPLLDFKSSADKDNKLTDWVSTAAGAATNPCTWTGVSCFTNRRVFRLVLQNLNLQGSIHPLTSLTELRLLSLKSNNLSGPLPDFSTLSSLKLLFLSHNSFSGSIPVSLSSLTRLYRLDLSFNNLSSSLPVTAVNRLTHLLTLRLEENRFTGSISGLDIPTLQDFNVSGNSLSGEIPKTLSGFPQSAFSQNQLCGYSMGPCKGGYSDPTKPGSDNGAIASPLVPSGSVVSSSPSSLPTSATPTKNTNHDGGGGNKTSHISPLALVAIIVGDVLILAVVSLLLYCYFWRNYAAKMGRSGKGGGSKLMETEKIVYSSSPYPNQPGFERGRMVFFEGGKRFELEDLLRASAEMLGKGGFGTAYKAVLDDGSVVAVKRLKDANVGGAGKREFEQQMEVLGRLRHPNLVSFKAYYFAREEKLLVYDYMPNGSLFWLLHGNRGPGRTPLDWTTRLKIAAGAARGLAFIHNSCKALKLAHGNIKSTNILLDKSGNPRVSDFGLALFAPPPATSAPRSNGYRAPELSPSDARKPTQRSDVYSFGVLLLELLTGKCPSIGECGGGVVTVGGTVDLPRWVQSVVREEWTAEVFDLELMRYKDIEEEMVGLLQIALACTAQVPDQRPRMGHVVKMIEEIRGVEVSPCHEGLDSVSDSPCLSEDTCGAVSQ</sequence>
<dbReference type="InterPro" id="IPR032675">
    <property type="entry name" value="LRR_dom_sf"/>
</dbReference>
<evidence type="ECO:0000256" key="17">
    <source>
        <dbReference type="SAM" id="SignalP"/>
    </source>
</evidence>
<dbReference type="CDD" id="cd14066">
    <property type="entry name" value="STKc_IRAK"/>
    <property type="match status" value="1"/>
</dbReference>
<keyword evidence="4" id="KW-0433">Leucine-rich repeat</keyword>
<evidence type="ECO:0000256" key="11">
    <source>
        <dbReference type="ARBA" id="ARBA00023136"/>
    </source>
</evidence>
<feature type="signal peptide" evidence="17">
    <location>
        <begin position="1"/>
        <end position="22"/>
    </location>
</feature>
<dbReference type="InterPro" id="IPR050994">
    <property type="entry name" value="At_inactive_RLKs"/>
</dbReference>
<keyword evidence="10 16" id="KW-1133">Transmembrane helix</keyword>
<dbReference type="SUPFAM" id="SSF52058">
    <property type="entry name" value="L domain-like"/>
    <property type="match status" value="1"/>
</dbReference>
<dbReference type="Gene3D" id="3.80.10.10">
    <property type="entry name" value="Ribonuclease Inhibitor"/>
    <property type="match status" value="1"/>
</dbReference>
<comment type="similarity">
    <text evidence="13">Belongs to the polygalacturonase-inhibiting protein family.</text>
</comment>
<evidence type="ECO:0000256" key="5">
    <source>
        <dbReference type="ARBA" id="ARBA00022692"/>
    </source>
</evidence>
<keyword evidence="9 14" id="KW-0067">ATP-binding</keyword>
<dbReference type="OrthoDB" id="4062651at2759"/>
<dbReference type="Pfam" id="PF00069">
    <property type="entry name" value="Pkinase"/>
    <property type="match status" value="1"/>
</dbReference>
<evidence type="ECO:0000256" key="2">
    <source>
        <dbReference type="ARBA" id="ARBA00004370"/>
    </source>
</evidence>
<feature type="transmembrane region" description="Helical" evidence="16">
    <location>
        <begin position="291"/>
        <end position="315"/>
    </location>
</feature>
<dbReference type="Pfam" id="PF08263">
    <property type="entry name" value="LRRNT_2"/>
    <property type="match status" value="1"/>
</dbReference>
<keyword evidence="6 17" id="KW-0732">Signal</keyword>
<evidence type="ECO:0000256" key="4">
    <source>
        <dbReference type="ARBA" id="ARBA00022614"/>
    </source>
</evidence>
<dbReference type="SUPFAM" id="SSF56112">
    <property type="entry name" value="Protein kinase-like (PK-like)"/>
    <property type="match status" value="1"/>
</dbReference>
<dbReference type="FunFam" id="3.80.10.10:FF:000400">
    <property type="entry name" value="Nuclear pore complex protein NUP107"/>
    <property type="match status" value="1"/>
</dbReference>
<protein>
    <recommendedName>
        <fullName evidence="18">Protein kinase domain-containing protein</fullName>
    </recommendedName>
</protein>
<evidence type="ECO:0000256" key="1">
    <source>
        <dbReference type="ARBA" id="ARBA00004191"/>
    </source>
</evidence>
<dbReference type="InterPro" id="IPR000719">
    <property type="entry name" value="Prot_kinase_dom"/>
</dbReference>
<reference evidence="19" key="1">
    <citation type="submission" date="2022-02" db="EMBL/GenBank/DDBJ databases">
        <authorList>
            <person name="Henning P.M."/>
            <person name="McCubbin A.G."/>
            <person name="Shore J.S."/>
        </authorList>
    </citation>
    <scope>NUCLEOTIDE SEQUENCE</scope>
    <source>
        <strain evidence="19">F60SS</strain>
        <tissue evidence="19">Leaves</tissue>
    </source>
</reference>
<evidence type="ECO:0000256" key="16">
    <source>
        <dbReference type="SAM" id="Phobius"/>
    </source>
</evidence>
<evidence type="ECO:0000256" key="8">
    <source>
        <dbReference type="ARBA" id="ARBA00022741"/>
    </source>
</evidence>
<dbReference type="Gene3D" id="3.30.200.20">
    <property type="entry name" value="Phosphorylase Kinase, domain 1"/>
    <property type="match status" value="1"/>
</dbReference>
<dbReference type="PROSITE" id="PS00107">
    <property type="entry name" value="PROTEIN_KINASE_ATP"/>
    <property type="match status" value="1"/>
</dbReference>
<feature type="region of interest" description="Disordered" evidence="15">
    <location>
        <begin position="532"/>
        <end position="556"/>
    </location>
</feature>
<dbReference type="InterPro" id="IPR017441">
    <property type="entry name" value="Protein_kinase_ATP_BS"/>
</dbReference>
<accession>A0A9Q0F2T2</accession>
<dbReference type="PANTHER" id="PTHR48010:SF90">
    <property type="entry name" value="OS07G0574100 PROTEIN"/>
    <property type="match status" value="1"/>
</dbReference>
<evidence type="ECO:0000256" key="3">
    <source>
        <dbReference type="ARBA" id="ARBA00022512"/>
    </source>
</evidence>
<gene>
    <name evidence="19" type="ORF">Tsubulata_040348</name>
</gene>
<dbReference type="FunFam" id="1.10.510.10:FF:000095">
    <property type="entry name" value="protein STRUBBELIG-RECEPTOR FAMILY 8"/>
    <property type="match status" value="1"/>
</dbReference>
<dbReference type="InterPro" id="IPR013210">
    <property type="entry name" value="LRR_N_plant-typ"/>
</dbReference>
<evidence type="ECO:0000313" key="19">
    <source>
        <dbReference type="EMBL" id="KAJ4823587.1"/>
    </source>
</evidence>
<dbReference type="PANTHER" id="PTHR48010">
    <property type="entry name" value="OS05G0588300 PROTEIN"/>
    <property type="match status" value="1"/>
</dbReference>
<dbReference type="GO" id="GO:0004672">
    <property type="term" value="F:protein kinase activity"/>
    <property type="evidence" value="ECO:0007669"/>
    <property type="project" value="InterPro"/>
</dbReference>